<evidence type="ECO:0000259" key="3">
    <source>
        <dbReference type="Pfam" id="PF13460"/>
    </source>
</evidence>
<sequence>MATQNLPVGVRKTIQSIREIVGNHSDADIYSALKDSNMDPNETTQKLLYQDPFHEVRRRRDKKKEIQNEGLRSSTTPEPRQNSEQVGQERKPIANTNQSVRRSGHIRASGVSHQFRVVRDNRVNQNKVTNLELRSTPPNDPASSSPVNSSSVGTFTNQKPPFRHQLSQSRNGPSHLQPRQSRETNTVGTTKKVLSEDKLAPLSGTRLQNAKINNTQLRSMTSSNSSAIGVYSSSSDPVHVPSHDSRQAGNVGAIKREVGVVGARRQSSESGKISSISSNLLSNHSQNVTPESTAPASSVGRSFSNNHNSSKTHQSVGHAKAPQPSKEWKPKLNKKATTNGAGAIGIPTKAASHSHNSESMETGATQLKDNHSPRNVSENQNVIIAAHIRVSDSDRYRLTFGSLGAECETASSDKAAGIAEASISDRVVSVSVPAPVSPGDEPGQIAELSVDSIQSSDSNASASAPLPKHELADKKDSSISQNMDNYGDNGLIRDDDLAYSASEPQHQVASELPSFSTYDQTGYNIPYLRSPADEAFRRQGLQSPQEALSSHTANSIPATTIALSQQQQQQQQQLAQMYPQLHYMPYRQVFPPFYVPPMAMPGYSSNPAYPHPSNGSSFVLMPGGSSHLNSGNVKYGMQQFKPVPTASPSGFGNYSNPTGYAMNTPGVVGGGTGLEEAPRFKYKDNHLYVPNAQVDASEMWMNTKEIPTIQSASYYNMPGQTPHATAYLSSHAGHASQSSHMQFPAMYHPPQPGAIASPHPLGAAMVGNVGATATAPPPQVRRQVQITKQTSNGLPNNSLQRSVLCFSSSNKKKQLSFVDQILDYIQGGPKLRKWYGAPELLPKDGSEAEEDESLESDEVRDAVLVTDGDNEIGQMIILSLIVKRVRVKALVKDKRVALEAFGTYVESIPGDPKNTTFMKKALRGVCSVVCPTEGSLPNAESWKGVQHVILLSQLLAYKGASGIQAIINSNARKMAEESEYVIKELGLPYTIIRAGLLQNTPGGEQGFNFKEGSAEKGTLTKEDAAFICVEALDAIPETGLIFEVANGEEKVEDWKMRFSALMETSAQ</sequence>
<dbReference type="SUPFAM" id="SSF46934">
    <property type="entry name" value="UBA-like"/>
    <property type="match status" value="1"/>
</dbReference>
<evidence type="ECO:0000313" key="5">
    <source>
        <dbReference type="Proteomes" id="UP001454036"/>
    </source>
</evidence>
<accession>A0AAV3Q925</accession>
<evidence type="ECO:0000256" key="1">
    <source>
        <dbReference type="SAM" id="MobiDB-lite"/>
    </source>
</evidence>
<feature type="compositionally biased region" description="Polar residues" evidence="1">
    <location>
        <begin position="123"/>
        <end position="133"/>
    </location>
</feature>
<gene>
    <name evidence="4" type="ORF">LIER_15661</name>
</gene>
<name>A0AAV3Q925_LITER</name>
<dbReference type="SUPFAM" id="SSF51735">
    <property type="entry name" value="NAD(P)-binding Rossmann-fold domains"/>
    <property type="match status" value="1"/>
</dbReference>
<evidence type="ECO:0008006" key="6">
    <source>
        <dbReference type="Google" id="ProtNLM"/>
    </source>
</evidence>
<feature type="compositionally biased region" description="Low complexity" evidence="1">
    <location>
        <begin position="141"/>
        <end position="152"/>
    </location>
</feature>
<feature type="compositionally biased region" description="Polar residues" evidence="1">
    <location>
        <begin position="351"/>
        <end position="375"/>
    </location>
</feature>
<keyword evidence="5" id="KW-1185">Reference proteome</keyword>
<dbReference type="AlphaFoldDB" id="A0AAV3Q925"/>
<feature type="domain" description="GBF-interacting protein 1 N-terminal" evidence="2">
    <location>
        <begin position="7"/>
        <end position="65"/>
    </location>
</feature>
<dbReference type="EMBL" id="BAABME010003414">
    <property type="protein sequence ID" value="GAA0158712.1"/>
    <property type="molecule type" value="Genomic_DNA"/>
</dbReference>
<dbReference type="Pfam" id="PF13460">
    <property type="entry name" value="NAD_binding_10"/>
    <property type="match status" value="1"/>
</dbReference>
<feature type="region of interest" description="Disordered" evidence="1">
    <location>
        <begin position="56"/>
        <end position="190"/>
    </location>
</feature>
<dbReference type="InterPro" id="IPR009060">
    <property type="entry name" value="UBA-like_sf"/>
</dbReference>
<feature type="compositionally biased region" description="Low complexity" evidence="1">
    <location>
        <begin position="451"/>
        <end position="464"/>
    </location>
</feature>
<dbReference type="InterPro" id="IPR016040">
    <property type="entry name" value="NAD(P)-bd_dom"/>
</dbReference>
<feature type="compositionally biased region" description="Polar residues" evidence="1">
    <location>
        <begin position="70"/>
        <end position="86"/>
    </location>
</feature>
<dbReference type="InterPro" id="IPR036291">
    <property type="entry name" value="NAD(P)-bd_dom_sf"/>
</dbReference>
<proteinExistence type="predicted"/>
<feature type="region of interest" description="Disordered" evidence="1">
    <location>
        <begin position="451"/>
        <end position="487"/>
    </location>
</feature>
<comment type="caution">
    <text evidence="4">The sequence shown here is derived from an EMBL/GenBank/DDBJ whole genome shotgun (WGS) entry which is preliminary data.</text>
</comment>
<dbReference type="PANTHER" id="PTHR47070:SF2">
    <property type="entry name" value="OS06G0206100 PROTEIN"/>
    <property type="match status" value="1"/>
</dbReference>
<evidence type="ECO:0000313" key="4">
    <source>
        <dbReference type="EMBL" id="GAA0158712.1"/>
    </source>
</evidence>
<feature type="compositionally biased region" description="Polar residues" evidence="1">
    <location>
        <begin position="286"/>
        <end position="315"/>
    </location>
</feature>
<evidence type="ECO:0000259" key="2">
    <source>
        <dbReference type="Pfam" id="PF06972"/>
    </source>
</evidence>
<feature type="region of interest" description="Disordered" evidence="1">
    <location>
        <begin position="220"/>
        <end position="246"/>
    </location>
</feature>
<dbReference type="Proteomes" id="UP001454036">
    <property type="component" value="Unassembled WGS sequence"/>
</dbReference>
<feature type="compositionally biased region" description="Basic and acidic residues" evidence="1">
    <location>
        <begin position="467"/>
        <end position="477"/>
    </location>
</feature>
<reference evidence="4 5" key="1">
    <citation type="submission" date="2024-01" db="EMBL/GenBank/DDBJ databases">
        <title>The complete chloroplast genome sequence of Lithospermum erythrorhizon: insights into the phylogenetic relationship among Boraginaceae species and the maternal lineages of purple gromwells.</title>
        <authorList>
            <person name="Okada T."/>
            <person name="Watanabe K."/>
        </authorList>
    </citation>
    <scope>NUCLEOTIDE SEQUENCE [LARGE SCALE GENOMIC DNA]</scope>
</reference>
<feature type="compositionally biased region" description="Polar residues" evidence="1">
    <location>
        <begin position="153"/>
        <end position="189"/>
    </location>
</feature>
<dbReference type="Pfam" id="PF06972">
    <property type="entry name" value="GIP1_N"/>
    <property type="match status" value="1"/>
</dbReference>
<dbReference type="Gene3D" id="3.40.50.720">
    <property type="entry name" value="NAD(P)-binding Rossmann-like Domain"/>
    <property type="match status" value="1"/>
</dbReference>
<dbReference type="InterPro" id="IPR009719">
    <property type="entry name" value="GIP1_N"/>
</dbReference>
<feature type="domain" description="NAD(P)-binding" evidence="3">
    <location>
        <begin position="872"/>
        <end position="1033"/>
    </location>
</feature>
<organism evidence="4 5">
    <name type="scientific">Lithospermum erythrorhizon</name>
    <name type="common">Purple gromwell</name>
    <name type="synonym">Lithospermum officinale var. erythrorhizon</name>
    <dbReference type="NCBI Taxonomy" id="34254"/>
    <lineage>
        <taxon>Eukaryota</taxon>
        <taxon>Viridiplantae</taxon>
        <taxon>Streptophyta</taxon>
        <taxon>Embryophyta</taxon>
        <taxon>Tracheophyta</taxon>
        <taxon>Spermatophyta</taxon>
        <taxon>Magnoliopsida</taxon>
        <taxon>eudicotyledons</taxon>
        <taxon>Gunneridae</taxon>
        <taxon>Pentapetalae</taxon>
        <taxon>asterids</taxon>
        <taxon>lamiids</taxon>
        <taxon>Boraginales</taxon>
        <taxon>Boraginaceae</taxon>
        <taxon>Boraginoideae</taxon>
        <taxon>Lithospermeae</taxon>
        <taxon>Lithospermum</taxon>
    </lineage>
</organism>
<feature type="region of interest" description="Disordered" evidence="1">
    <location>
        <begin position="282"/>
        <end position="375"/>
    </location>
</feature>
<protein>
    <recommendedName>
        <fullName evidence="6">NAD(P)-binding domain-containing protein</fullName>
    </recommendedName>
</protein>
<dbReference type="PANTHER" id="PTHR47070">
    <property type="entry name" value="HYDROXYPROLINE-RICH GLYCOPROTEIN-LIKE"/>
    <property type="match status" value="1"/>
</dbReference>